<dbReference type="EMBL" id="MT144486">
    <property type="protein sequence ID" value="QJA54211.1"/>
    <property type="molecule type" value="Genomic_DNA"/>
</dbReference>
<protein>
    <submittedName>
        <fullName evidence="1">Uncharacterized protein</fullName>
    </submittedName>
</protein>
<accession>A0A6H2A3J1</accession>
<evidence type="ECO:0000313" key="1">
    <source>
        <dbReference type="EMBL" id="QJA54211.1"/>
    </source>
</evidence>
<proteinExistence type="predicted"/>
<name>A0A6H2A3J1_9ZZZZ</name>
<organism evidence="1">
    <name type="scientific">viral metagenome</name>
    <dbReference type="NCBI Taxonomy" id="1070528"/>
    <lineage>
        <taxon>unclassified sequences</taxon>
        <taxon>metagenomes</taxon>
        <taxon>organismal metagenomes</taxon>
    </lineage>
</organism>
<dbReference type="AlphaFoldDB" id="A0A6H2A3J1"/>
<sequence>MTEAKKGVSLNPKDFVTGGLLDDVTVTWTTCKFSMYDYGGKGTPAPGLIINMSPEGDDAVEQFWSAGKADDWAPSEDGNSLTPVGSATGIRTSTNLYLLIKSLMEAGFPVERLNEGLASTFNGMVAHMVRVPAPKREGLKKEPKRGKDGSEYENKILVVEKIIKLPWEADAAGTDTSAESSVTAAPAEDIADKAREILLAVLTKAKNGKVAKKDIPGLIFKEAGTTIPLTTKNQVCALFFKEDFMKESGFTISADGMVSLG</sequence>
<reference evidence="1" key="1">
    <citation type="submission" date="2020-03" db="EMBL/GenBank/DDBJ databases">
        <title>The deep terrestrial virosphere.</title>
        <authorList>
            <person name="Holmfeldt K."/>
            <person name="Nilsson E."/>
            <person name="Simone D."/>
            <person name="Lopez-Fernandez M."/>
            <person name="Wu X."/>
            <person name="de Brujin I."/>
            <person name="Lundin D."/>
            <person name="Andersson A."/>
            <person name="Bertilsson S."/>
            <person name="Dopson M."/>
        </authorList>
    </citation>
    <scope>NUCLEOTIDE SEQUENCE</scope>
    <source>
        <strain evidence="1">TM448A04481</strain>
    </source>
</reference>
<gene>
    <name evidence="1" type="ORF">TM448A04481_0009</name>
</gene>